<dbReference type="EMBL" id="LR797243">
    <property type="protein sequence ID" value="CAB4195261.1"/>
    <property type="molecule type" value="Genomic_DNA"/>
</dbReference>
<name>A0A6J5QJB9_9CAUD</name>
<organism evidence="1">
    <name type="scientific">uncultured Caudovirales phage</name>
    <dbReference type="NCBI Taxonomy" id="2100421"/>
    <lineage>
        <taxon>Viruses</taxon>
        <taxon>Duplodnaviria</taxon>
        <taxon>Heunggongvirae</taxon>
        <taxon>Uroviricota</taxon>
        <taxon>Caudoviricetes</taxon>
        <taxon>Peduoviridae</taxon>
        <taxon>Maltschvirus</taxon>
        <taxon>Maltschvirus maltsch</taxon>
    </lineage>
</organism>
<gene>
    <name evidence="1" type="ORF">UFOVP1068_47</name>
    <name evidence="2" type="ORF">UFOVP1300_2</name>
</gene>
<proteinExistence type="predicted"/>
<evidence type="ECO:0000313" key="1">
    <source>
        <dbReference type="EMBL" id="CAB4181551.1"/>
    </source>
</evidence>
<reference evidence="1" key="1">
    <citation type="submission" date="2020-05" db="EMBL/GenBank/DDBJ databases">
        <authorList>
            <person name="Chiriac C."/>
            <person name="Salcher M."/>
            <person name="Ghai R."/>
            <person name="Kavagutti S V."/>
        </authorList>
    </citation>
    <scope>NUCLEOTIDE SEQUENCE</scope>
</reference>
<sequence>MPQYSDDLFLGSAITDMGMNLGDPSPMSQGVGPLGRIYVWDTVPLAKGNANIAAASVWTSTVTLTAGTGVTSTTNAAGTAVLQLDVPRNVTVTLGAGSPTTRNVTVSGFDIYGQAMSEVIATGATQSVTVSGKKAFYQVSGITISGSPVVTVSVGTGDVFGCPVRFTDRGYLARVGWDNTLAEDAATVAVAVTTTATTTTGDVRGTVAPSSAADGAKRLVVAVLLPAIAAGPNATRNGALGVTQA</sequence>
<evidence type="ECO:0000313" key="2">
    <source>
        <dbReference type="EMBL" id="CAB4195261.1"/>
    </source>
</evidence>
<accession>A0A6J5QJB9</accession>
<protein>
    <submittedName>
        <fullName evidence="1">Uncharacterized protein</fullName>
    </submittedName>
</protein>
<dbReference type="EMBL" id="LR797013">
    <property type="protein sequence ID" value="CAB4181551.1"/>
    <property type="molecule type" value="Genomic_DNA"/>
</dbReference>